<dbReference type="SUPFAM" id="SSF50952">
    <property type="entry name" value="Soluble quinoprotein glucose dehydrogenase"/>
    <property type="match status" value="1"/>
</dbReference>
<dbReference type="InterPro" id="IPR036909">
    <property type="entry name" value="Cyt_c-like_dom_sf"/>
</dbReference>
<organism evidence="7 8">
    <name type="scientific">Alienimonas californiensis</name>
    <dbReference type="NCBI Taxonomy" id="2527989"/>
    <lineage>
        <taxon>Bacteria</taxon>
        <taxon>Pseudomonadati</taxon>
        <taxon>Planctomycetota</taxon>
        <taxon>Planctomycetia</taxon>
        <taxon>Planctomycetales</taxon>
        <taxon>Planctomycetaceae</taxon>
        <taxon>Alienimonas</taxon>
    </lineage>
</organism>
<dbReference type="Gene3D" id="1.25.10.10">
    <property type="entry name" value="Leucine-rich Repeat Variant"/>
    <property type="match status" value="1"/>
</dbReference>
<evidence type="ECO:0000256" key="5">
    <source>
        <dbReference type="SAM" id="SignalP"/>
    </source>
</evidence>
<dbReference type="Gene3D" id="1.10.760.10">
    <property type="entry name" value="Cytochrome c-like domain"/>
    <property type="match status" value="1"/>
</dbReference>
<dbReference type="InterPro" id="IPR016024">
    <property type="entry name" value="ARM-type_fold"/>
</dbReference>
<dbReference type="SUPFAM" id="SSF46626">
    <property type="entry name" value="Cytochrome c"/>
    <property type="match status" value="1"/>
</dbReference>
<evidence type="ECO:0000256" key="2">
    <source>
        <dbReference type="ARBA" id="ARBA00022723"/>
    </source>
</evidence>
<dbReference type="InterPro" id="IPR011042">
    <property type="entry name" value="6-blade_b-propeller_TolB-like"/>
</dbReference>
<evidence type="ECO:0000256" key="3">
    <source>
        <dbReference type="ARBA" id="ARBA00023004"/>
    </source>
</evidence>
<feature type="chain" id="PRO_5022204798" evidence="5">
    <location>
        <begin position="26"/>
        <end position="1022"/>
    </location>
</feature>
<evidence type="ECO:0000256" key="1">
    <source>
        <dbReference type="ARBA" id="ARBA00022617"/>
    </source>
</evidence>
<dbReference type="EMBL" id="CP036265">
    <property type="protein sequence ID" value="QDT17397.1"/>
    <property type="molecule type" value="Genomic_DNA"/>
</dbReference>
<proteinExistence type="predicted"/>
<keyword evidence="8" id="KW-1185">Reference proteome</keyword>
<dbReference type="OrthoDB" id="225269at2"/>
<gene>
    <name evidence="7" type="ORF">CA12_35180</name>
</gene>
<dbReference type="KEGG" id="acaf:CA12_35180"/>
<dbReference type="InterPro" id="IPR011989">
    <property type="entry name" value="ARM-like"/>
</dbReference>
<dbReference type="InterPro" id="IPR055557">
    <property type="entry name" value="DUF7133"/>
</dbReference>
<dbReference type="Pfam" id="PF00034">
    <property type="entry name" value="Cytochrom_C"/>
    <property type="match status" value="1"/>
</dbReference>
<accession>A0A517PDE0</accession>
<protein>
    <submittedName>
        <fullName evidence="7">Cytochrome c</fullName>
    </submittedName>
</protein>
<dbReference type="Proteomes" id="UP000318741">
    <property type="component" value="Chromosome"/>
</dbReference>
<dbReference type="PANTHER" id="PTHR33546">
    <property type="entry name" value="LARGE, MULTIFUNCTIONAL SECRETED PROTEIN-RELATED"/>
    <property type="match status" value="1"/>
</dbReference>
<dbReference type="InterPro" id="IPR009056">
    <property type="entry name" value="Cyt_c-like_dom"/>
</dbReference>
<sequence length="1022" mass="109401" precursor="true">MSPLRFSAVPAAVLALLTVAAEATAADFPYAGLPAEQAAAVMRLPEGFKVVPFAAEPDVTQPIAMAIDHRGRLWVAEGHSYPVKRKPGEGKDRILIFEDTDGDGRHDTRKVFADGLNLVSGLEVGFGGVFVGQAPELLFFADADGDDVPDGEPEVLLDGWHYEDTHETLNSFIWGPDGWLYGCHGVFTHSRVGPPGTPDEQRVPINAGIWRYHPTSGAFEVFAHGTSNPWGVDFDEHGQSFLTCCVIPHLFHVIPGARYFRQAGRHFDPHVYEDIPTIAKHRHFVGHQWTEADKNASLDTGGGHAHAGAMIYQGDAWPQQYAGALLMNNIHGARLNADSLTPSGSGFVGDRLPDFCLTDDLASQMLYLRSGPDGNVLVIDWYDTSQCHHTNIEGHQRSNGRIWKIVYDTPLTPRPRGASALDRASTEELVVLLTHPNVWHRRHAQRALQERNDPATGALLAPLLGHANPLTRLRGLWAAAATATLTGEHLDAALTDADPNVRLWGVRLVAQSRPALPMSAGVPRAIGDLPPLPAFGDRLEALVQMAQTDPAAPVRLELASLAQRLPLEERGDLLAALLARGEDAGDHNLPLMAWYAFEPLVPANPEAALKVALAGELPTVRRLTLRRVGELGTPASREALVTAAANAAAAGQDDRALEALAGLSGAIAGRKVECPAGWADAVAALRTSRNETVRDQAVGFDYRFGNPAAGEERRATVTDAAASVDRRRAALADLLDVPSDDLAIFLRRLISAEPAAPLTPDLIRGLGRADSPENPPFLRQYLPRFDPAGRRAALSVLVSRPAGAEALLNAMAEGEVPTADLTADLARQLRNLGDDALTARLAEVWGTVAETDEERAKLIVQYKRKLSAGDNSSDVTPDRVAGKALFTKTCGQCHELFGEGGKVGPGLTGSNRRDLDYLLSNIVAPSSVMAKDYRPTVLLTDGGQVHTGLIQAETDAAITLATADGEVVVPTASVLERMESDTSMMPDGLLNPLSTQQVRDLVAYLRGDGPVTGVVPGSAGGE</sequence>
<evidence type="ECO:0000256" key="4">
    <source>
        <dbReference type="PROSITE-ProRule" id="PRU00433"/>
    </source>
</evidence>
<evidence type="ECO:0000259" key="6">
    <source>
        <dbReference type="PROSITE" id="PS51007"/>
    </source>
</evidence>
<keyword evidence="3 4" id="KW-0408">Iron</keyword>
<dbReference type="RefSeq" id="WP_145360273.1">
    <property type="nucleotide sequence ID" value="NZ_CP036265.1"/>
</dbReference>
<reference evidence="7 8" key="1">
    <citation type="submission" date="2019-02" db="EMBL/GenBank/DDBJ databases">
        <title>Deep-cultivation of Planctomycetes and their phenomic and genomic characterization uncovers novel biology.</title>
        <authorList>
            <person name="Wiegand S."/>
            <person name="Jogler M."/>
            <person name="Boedeker C."/>
            <person name="Pinto D."/>
            <person name="Vollmers J."/>
            <person name="Rivas-Marin E."/>
            <person name="Kohn T."/>
            <person name="Peeters S.H."/>
            <person name="Heuer A."/>
            <person name="Rast P."/>
            <person name="Oberbeckmann S."/>
            <person name="Bunk B."/>
            <person name="Jeske O."/>
            <person name="Meyerdierks A."/>
            <person name="Storesund J.E."/>
            <person name="Kallscheuer N."/>
            <person name="Luecker S."/>
            <person name="Lage O.M."/>
            <person name="Pohl T."/>
            <person name="Merkel B.J."/>
            <person name="Hornburger P."/>
            <person name="Mueller R.-W."/>
            <person name="Bruemmer F."/>
            <person name="Labrenz M."/>
            <person name="Spormann A.M."/>
            <person name="Op den Camp H."/>
            <person name="Overmann J."/>
            <person name="Amann R."/>
            <person name="Jetten M.S.M."/>
            <person name="Mascher T."/>
            <person name="Medema M.H."/>
            <person name="Devos D.P."/>
            <person name="Kaster A.-K."/>
            <person name="Ovreas L."/>
            <person name="Rohde M."/>
            <person name="Galperin M.Y."/>
            <person name="Jogler C."/>
        </authorList>
    </citation>
    <scope>NUCLEOTIDE SEQUENCE [LARGE SCALE GENOMIC DNA]</scope>
    <source>
        <strain evidence="7 8">CA12</strain>
    </source>
</reference>
<dbReference type="InterPro" id="IPR013427">
    <property type="entry name" value="Haem-bd_dom_put"/>
</dbReference>
<dbReference type="Gene3D" id="2.120.10.30">
    <property type="entry name" value="TolB, C-terminal domain"/>
    <property type="match status" value="1"/>
</dbReference>
<dbReference type="GO" id="GO:0020037">
    <property type="term" value="F:heme binding"/>
    <property type="evidence" value="ECO:0007669"/>
    <property type="project" value="InterPro"/>
</dbReference>
<name>A0A517PDE0_9PLAN</name>
<dbReference type="PROSITE" id="PS51007">
    <property type="entry name" value="CYTC"/>
    <property type="match status" value="1"/>
</dbReference>
<dbReference type="NCBIfam" id="TIGR02604">
    <property type="entry name" value="Piru_Ver_Nterm"/>
    <property type="match status" value="1"/>
</dbReference>
<dbReference type="InterPro" id="IPR013428">
    <property type="entry name" value="Membrane-bound_put_N"/>
</dbReference>
<dbReference type="InterPro" id="IPR011041">
    <property type="entry name" value="Quinoprot_gluc/sorb_DH_b-prop"/>
</dbReference>
<dbReference type="GO" id="GO:0046872">
    <property type="term" value="F:metal ion binding"/>
    <property type="evidence" value="ECO:0007669"/>
    <property type="project" value="UniProtKB-KW"/>
</dbReference>
<feature type="signal peptide" evidence="5">
    <location>
        <begin position="1"/>
        <end position="25"/>
    </location>
</feature>
<dbReference type="GO" id="GO:0009055">
    <property type="term" value="F:electron transfer activity"/>
    <property type="evidence" value="ECO:0007669"/>
    <property type="project" value="InterPro"/>
</dbReference>
<evidence type="ECO:0000313" key="7">
    <source>
        <dbReference type="EMBL" id="QDT17397.1"/>
    </source>
</evidence>
<dbReference type="SUPFAM" id="SSF48371">
    <property type="entry name" value="ARM repeat"/>
    <property type="match status" value="1"/>
</dbReference>
<keyword evidence="1 4" id="KW-0349">Heme</keyword>
<evidence type="ECO:0000313" key="8">
    <source>
        <dbReference type="Proteomes" id="UP000318741"/>
    </source>
</evidence>
<dbReference type="Pfam" id="PF23500">
    <property type="entry name" value="DUF7133"/>
    <property type="match status" value="1"/>
</dbReference>
<dbReference type="AlphaFoldDB" id="A0A517PDE0"/>
<keyword evidence="5" id="KW-0732">Signal</keyword>
<dbReference type="NCBIfam" id="TIGR02603">
    <property type="entry name" value="CxxCH_TIGR02603"/>
    <property type="match status" value="1"/>
</dbReference>
<feature type="domain" description="Cytochrome c" evidence="6">
    <location>
        <begin position="877"/>
        <end position="1009"/>
    </location>
</feature>
<dbReference type="PANTHER" id="PTHR33546:SF1">
    <property type="entry name" value="LARGE, MULTIFUNCTIONAL SECRETED PROTEIN"/>
    <property type="match status" value="1"/>
</dbReference>
<keyword evidence="2 4" id="KW-0479">Metal-binding</keyword>